<gene>
    <name evidence="7" type="ORF">G4223_17290</name>
</gene>
<dbReference type="CDD" id="cd06225">
    <property type="entry name" value="HAMP"/>
    <property type="match status" value="1"/>
</dbReference>
<dbReference type="EMBL" id="JAAIYP010000044">
    <property type="protein sequence ID" value="NFV81869.1"/>
    <property type="molecule type" value="Genomic_DNA"/>
</dbReference>
<dbReference type="InterPro" id="IPR004089">
    <property type="entry name" value="MCPsignal_dom"/>
</dbReference>
<evidence type="ECO:0000259" key="5">
    <source>
        <dbReference type="PROSITE" id="PS50111"/>
    </source>
</evidence>
<keyword evidence="4" id="KW-0812">Transmembrane</keyword>
<keyword evidence="4" id="KW-1133">Transmembrane helix</keyword>
<feature type="domain" description="Methyl-accepting transducer" evidence="5">
    <location>
        <begin position="316"/>
        <end position="552"/>
    </location>
</feature>
<dbReference type="InterPro" id="IPR003660">
    <property type="entry name" value="HAMP_dom"/>
</dbReference>
<dbReference type="Gene3D" id="1.10.287.950">
    <property type="entry name" value="Methyl-accepting chemotaxis protein"/>
    <property type="match status" value="1"/>
</dbReference>
<sequence length="572" mass="59643">MNVSGWWAAQPIGRRLALGFAALCALLWVAATLAALSAQRLQEVNDRIVGLRLPVSETSARMETQLQASLAALRGFLLTGADRFRADRAEAWRNLGTLAQDMEPLAARFTDPANRERWQELKTLFPQISGFQDQAEAAGPGPQGTRILVEDLVPRVTRAITILAGERGADGRRHGGMVDSQKELLTIDAAEVESRLNLLLIGAWTTLAGGFVLGALVAWRTQRSIVPPLAAVTGAMRALADGDAAVTVPGADRRDEIGAMATALEVFRQTLVAQRALEERERAELAARQRRAEAIARMTARFDADASALVGHVAAAAQQLEATAGTMSAAAGQTAAQAVAATAASDQASSNVQMVAAAAEELTASIAEISRQVAQSSSISESAVADANNAAREVEQLAETVGHIDEVVRLIATIANQTNLLALNATIEAARAGEAGKGFAVVAGEVKNLANQTAKATEEIGAQIARVQDQTRTVVDTIQEIVRVIHNLGAISGEIAAGMGEQASATAEIARSVDEASAGSAEVHGNMAGMREAADTTGAAAAQVLGSSGDLAQQARSLRNVIGEFLDGVRTA</sequence>
<dbReference type="Pfam" id="PF00015">
    <property type="entry name" value="MCPsignal"/>
    <property type="match status" value="1"/>
</dbReference>
<dbReference type="SUPFAM" id="SSF58104">
    <property type="entry name" value="Methyl-accepting chemotaxis protein (MCP) signaling domain"/>
    <property type="match status" value="1"/>
</dbReference>
<comment type="caution">
    <text evidence="7">The sequence shown here is derived from an EMBL/GenBank/DDBJ whole genome shotgun (WGS) entry which is preliminary data.</text>
</comment>
<evidence type="ECO:0000313" key="8">
    <source>
        <dbReference type="Proteomes" id="UP000480684"/>
    </source>
</evidence>
<evidence type="ECO:0000256" key="4">
    <source>
        <dbReference type="SAM" id="Phobius"/>
    </source>
</evidence>
<dbReference type="SMART" id="SM00283">
    <property type="entry name" value="MA"/>
    <property type="match status" value="1"/>
</dbReference>
<dbReference type="SMART" id="SM00304">
    <property type="entry name" value="HAMP"/>
    <property type="match status" value="1"/>
</dbReference>
<evidence type="ECO:0000256" key="3">
    <source>
        <dbReference type="PROSITE-ProRule" id="PRU00284"/>
    </source>
</evidence>
<dbReference type="Proteomes" id="UP000480684">
    <property type="component" value="Unassembled WGS sequence"/>
</dbReference>
<keyword evidence="4" id="KW-0472">Membrane</keyword>
<dbReference type="PANTHER" id="PTHR32089:SF112">
    <property type="entry name" value="LYSOZYME-LIKE PROTEIN-RELATED"/>
    <property type="match status" value="1"/>
</dbReference>
<name>A0A7C9UYA7_9PROT</name>
<comment type="similarity">
    <text evidence="2">Belongs to the methyl-accepting chemotaxis (MCP) protein family.</text>
</comment>
<proteinExistence type="inferred from homology"/>
<dbReference type="RefSeq" id="WP_163682321.1">
    <property type="nucleotide sequence ID" value="NZ_JAAIYP010000044.1"/>
</dbReference>
<dbReference type="PROSITE" id="PS50111">
    <property type="entry name" value="CHEMOTAXIS_TRANSDUC_2"/>
    <property type="match status" value="1"/>
</dbReference>
<feature type="domain" description="HAMP" evidence="6">
    <location>
        <begin position="223"/>
        <end position="276"/>
    </location>
</feature>
<dbReference type="Gene3D" id="1.10.8.500">
    <property type="entry name" value="HAMP domain in histidine kinase"/>
    <property type="match status" value="1"/>
</dbReference>
<dbReference type="PROSITE" id="PS50885">
    <property type="entry name" value="HAMP"/>
    <property type="match status" value="1"/>
</dbReference>
<reference evidence="7 8" key="1">
    <citation type="submission" date="2020-02" db="EMBL/GenBank/DDBJ databases">
        <authorList>
            <person name="Dziuba M."/>
            <person name="Kuznetsov B."/>
            <person name="Mardanov A."/>
            <person name="Ravin N."/>
            <person name="Grouzdev D."/>
        </authorList>
    </citation>
    <scope>NUCLEOTIDE SEQUENCE [LARGE SCALE GENOMIC DNA]</scope>
    <source>
        <strain evidence="7 8">SpK</strain>
    </source>
</reference>
<feature type="transmembrane region" description="Helical" evidence="4">
    <location>
        <begin position="198"/>
        <end position="219"/>
    </location>
</feature>
<dbReference type="InterPro" id="IPR004090">
    <property type="entry name" value="Chemotax_Me-accpt_rcpt"/>
</dbReference>
<protein>
    <submittedName>
        <fullName evidence="7">HAMP domain-containing protein</fullName>
    </submittedName>
</protein>
<evidence type="ECO:0000256" key="2">
    <source>
        <dbReference type="ARBA" id="ARBA00029447"/>
    </source>
</evidence>
<evidence type="ECO:0000313" key="7">
    <source>
        <dbReference type="EMBL" id="NFV81869.1"/>
    </source>
</evidence>
<organism evidence="7 8">
    <name type="scientific">Magnetospirillum aberrantis SpK</name>
    <dbReference type="NCBI Taxonomy" id="908842"/>
    <lineage>
        <taxon>Bacteria</taxon>
        <taxon>Pseudomonadati</taxon>
        <taxon>Pseudomonadota</taxon>
        <taxon>Alphaproteobacteria</taxon>
        <taxon>Rhodospirillales</taxon>
        <taxon>Rhodospirillaceae</taxon>
        <taxon>Magnetospirillum</taxon>
    </lineage>
</organism>
<dbReference type="GO" id="GO:0007165">
    <property type="term" value="P:signal transduction"/>
    <property type="evidence" value="ECO:0007669"/>
    <property type="project" value="UniProtKB-KW"/>
</dbReference>
<keyword evidence="8" id="KW-1185">Reference proteome</keyword>
<dbReference type="Pfam" id="PF00672">
    <property type="entry name" value="HAMP"/>
    <property type="match status" value="1"/>
</dbReference>
<keyword evidence="1 3" id="KW-0807">Transducer</keyword>
<dbReference type="PANTHER" id="PTHR32089">
    <property type="entry name" value="METHYL-ACCEPTING CHEMOTAXIS PROTEIN MCPB"/>
    <property type="match status" value="1"/>
</dbReference>
<evidence type="ECO:0000259" key="6">
    <source>
        <dbReference type="PROSITE" id="PS50885"/>
    </source>
</evidence>
<dbReference type="GO" id="GO:0004888">
    <property type="term" value="F:transmembrane signaling receptor activity"/>
    <property type="evidence" value="ECO:0007669"/>
    <property type="project" value="InterPro"/>
</dbReference>
<dbReference type="GO" id="GO:0006935">
    <property type="term" value="P:chemotaxis"/>
    <property type="evidence" value="ECO:0007669"/>
    <property type="project" value="InterPro"/>
</dbReference>
<dbReference type="GO" id="GO:0016020">
    <property type="term" value="C:membrane"/>
    <property type="evidence" value="ECO:0007669"/>
    <property type="project" value="InterPro"/>
</dbReference>
<dbReference type="PRINTS" id="PR00260">
    <property type="entry name" value="CHEMTRNSDUCR"/>
</dbReference>
<accession>A0A7C9UYA7</accession>
<evidence type="ECO:0000256" key="1">
    <source>
        <dbReference type="ARBA" id="ARBA00023224"/>
    </source>
</evidence>
<dbReference type="AlphaFoldDB" id="A0A7C9UYA7"/>